<dbReference type="AlphaFoldDB" id="A0A5E4QCK1"/>
<dbReference type="InterPro" id="IPR013083">
    <property type="entry name" value="Znf_RING/FYVE/PHD"/>
</dbReference>
<evidence type="ECO:0000259" key="4">
    <source>
        <dbReference type="SMART" id="SM00249"/>
    </source>
</evidence>
<reference evidence="5 6" key="1">
    <citation type="submission" date="2017-07" db="EMBL/GenBank/DDBJ databases">
        <authorList>
            <person name="Talla V."/>
            <person name="Backstrom N."/>
        </authorList>
    </citation>
    <scope>NUCLEOTIDE SEQUENCE [LARGE SCALE GENOMIC DNA]</scope>
</reference>
<evidence type="ECO:0000256" key="3">
    <source>
        <dbReference type="ARBA" id="ARBA00022833"/>
    </source>
</evidence>
<evidence type="ECO:0000256" key="2">
    <source>
        <dbReference type="ARBA" id="ARBA00022771"/>
    </source>
</evidence>
<dbReference type="InterPro" id="IPR057251">
    <property type="entry name" value="FP_C"/>
</dbReference>
<dbReference type="PANTHER" id="PTHR33395">
    <property type="entry name" value="TRANSCRIPTASE, PUTATIVE-RELATED-RELATED"/>
    <property type="match status" value="1"/>
</dbReference>
<dbReference type="SUPFAM" id="SSF57903">
    <property type="entry name" value="FYVE/PHD zinc finger"/>
    <property type="match status" value="1"/>
</dbReference>
<keyword evidence="3" id="KW-0862">Zinc</keyword>
<dbReference type="EMBL" id="FZQP02002326">
    <property type="protein sequence ID" value="VVC95468.1"/>
    <property type="molecule type" value="Genomic_DNA"/>
</dbReference>
<evidence type="ECO:0000256" key="1">
    <source>
        <dbReference type="ARBA" id="ARBA00022723"/>
    </source>
</evidence>
<name>A0A5E4QCK1_9NEOP</name>
<keyword evidence="2" id="KW-0863">Zinc-finger</keyword>
<dbReference type="SMART" id="SM00249">
    <property type="entry name" value="PHD"/>
    <property type="match status" value="2"/>
</dbReference>
<organism evidence="5 6">
    <name type="scientific">Leptidea sinapis</name>
    <dbReference type="NCBI Taxonomy" id="189913"/>
    <lineage>
        <taxon>Eukaryota</taxon>
        <taxon>Metazoa</taxon>
        <taxon>Ecdysozoa</taxon>
        <taxon>Arthropoda</taxon>
        <taxon>Hexapoda</taxon>
        <taxon>Insecta</taxon>
        <taxon>Pterygota</taxon>
        <taxon>Neoptera</taxon>
        <taxon>Endopterygota</taxon>
        <taxon>Lepidoptera</taxon>
        <taxon>Glossata</taxon>
        <taxon>Ditrysia</taxon>
        <taxon>Papilionoidea</taxon>
        <taxon>Pieridae</taxon>
        <taxon>Dismorphiinae</taxon>
        <taxon>Leptidea</taxon>
    </lineage>
</organism>
<evidence type="ECO:0000313" key="6">
    <source>
        <dbReference type="Proteomes" id="UP000324832"/>
    </source>
</evidence>
<keyword evidence="1" id="KW-0479">Metal-binding</keyword>
<accession>A0A5E4QCK1</accession>
<sequence>MECAKCLETVHDGVLCSHCHGQLHFGCAGVAETTYRKMAMDKKASWKCLQCRNANMSSTAADITTVLHEIKAMRGDLNSMRSDITSNTKAVEEFNYQLSCLAARFNNLDSRISTVETIIQKDLTSANITIDELRRVNNEQDQHSRLNNVEISGVPVSNGENLLSIVRDICHKVAFQLQESDVDYIHRVRRFVNPNISEGQTQSSSSRPPAIIVRFSRRLRKNTLIAAVRARRGLTTADIGLPGPTVNLYVSDHLTPSNKLFLKQARKIKEDLHYSYLWIRDCKLFIRKNDKSKALRITNIVMKCDMCKNEVNDGVQCTGCKRNLDYSCAGISETGYRKLGPERRAILNRPFEVYVSDVCIGAESDTSDVSGAAGALLEVLHERLAGPAAPPARALLFLNDRYLVWRRDRDYSLTGQTKGGGVLIATRKHLQVKLLPQFNSTAEDLWISVRIKQENTRKWIDLYLCVIYLCEQNNGLSFSNQLANFLTKLNYASSVNPSDAFLVIGDFNLSGIFWQPTDTSSFYISECTDPLTHIDTYRPALLIDAKSFETTLLDHAPRLRYIYDKGDFQNINNRIRGIDWEGEFLSRPIDECVSFLNETVYALQSQYIPIKPARNYLYPVLIKAIKEKSKYHKKFKNYGNKSDYFTYKLLRNKVNQLKSICYEQYMKLTEHSIIKNPKHFWRLVKSRSQSHCMPSLMTFNNNSLTSGETICNAFSTYFQTTFLNPTTQQ</sequence>
<gene>
    <name evidence="5" type="ORF">LSINAPIS_LOCUS7178</name>
</gene>
<dbReference type="Pfam" id="PF25298">
    <property type="entry name" value="Baculo_FP_2nd"/>
    <property type="match status" value="1"/>
</dbReference>
<feature type="domain" description="Zinc finger PHD-type" evidence="4">
    <location>
        <begin position="303"/>
        <end position="360"/>
    </location>
</feature>
<keyword evidence="6" id="KW-1185">Reference proteome</keyword>
<dbReference type="Proteomes" id="UP000324832">
    <property type="component" value="Unassembled WGS sequence"/>
</dbReference>
<dbReference type="InterPro" id="IPR001965">
    <property type="entry name" value="Znf_PHD"/>
</dbReference>
<proteinExistence type="predicted"/>
<dbReference type="Gene3D" id="3.30.40.10">
    <property type="entry name" value="Zinc/RING finger domain, C3HC4 (zinc finger)"/>
    <property type="match status" value="1"/>
</dbReference>
<dbReference type="InterPro" id="IPR036691">
    <property type="entry name" value="Endo/exonu/phosph_ase_sf"/>
</dbReference>
<protein>
    <recommendedName>
        <fullName evidence="4">Zinc finger PHD-type domain-containing protein</fullName>
    </recommendedName>
</protein>
<dbReference type="SUPFAM" id="SSF56219">
    <property type="entry name" value="DNase I-like"/>
    <property type="match status" value="1"/>
</dbReference>
<feature type="domain" description="Zinc finger PHD-type" evidence="4">
    <location>
        <begin position="2"/>
        <end position="52"/>
    </location>
</feature>
<dbReference type="InterPro" id="IPR011011">
    <property type="entry name" value="Znf_FYVE_PHD"/>
</dbReference>
<dbReference type="Gene3D" id="3.60.10.10">
    <property type="entry name" value="Endonuclease/exonuclease/phosphatase"/>
    <property type="match status" value="1"/>
</dbReference>
<dbReference type="GO" id="GO:0008270">
    <property type="term" value="F:zinc ion binding"/>
    <property type="evidence" value="ECO:0007669"/>
    <property type="project" value="UniProtKB-KW"/>
</dbReference>
<dbReference type="PANTHER" id="PTHR33395:SF22">
    <property type="entry name" value="REVERSE TRANSCRIPTASE DOMAIN-CONTAINING PROTEIN"/>
    <property type="match status" value="1"/>
</dbReference>
<evidence type="ECO:0000313" key="5">
    <source>
        <dbReference type="EMBL" id="VVC95468.1"/>
    </source>
</evidence>